<dbReference type="Proteomes" id="UP001595722">
    <property type="component" value="Unassembled WGS sequence"/>
</dbReference>
<reference evidence="9" key="1">
    <citation type="journal article" date="2019" name="Int. J. Syst. Evol. Microbiol.">
        <title>The Global Catalogue of Microorganisms (GCM) 10K type strain sequencing project: providing services to taxonomists for standard genome sequencing and annotation.</title>
        <authorList>
            <consortium name="The Broad Institute Genomics Platform"/>
            <consortium name="The Broad Institute Genome Sequencing Center for Infectious Disease"/>
            <person name="Wu L."/>
            <person name="Ma J."/>
        </authorList>
    </citation>
    <scope>NUCLEOTIDE SEQUENCE [LARGE SCALE GENOMIC DNA]</scope>
    <source>
        <strain evidence="9">KCTC 42424</strain>
    </source>
</reference>
<feature type="transmembrane region" description="Helical" evidence="7">
    <location>
        <begin position="21"/>
        <end position="44"/>
    </location>
</feature>
<dbReference type="InterPro" id="IPR044644">
    <property type="entry name" value="DinF-like"/>
</dbReference>
<feature type="transmembrane region" description="Helical" evidence="7">
    <location>
        <begin position="271"/>
        <end position="290"/>
    </location>
</feature>
<dbReference type="PANTHER" id="PTHR43298">
    <property type="entry name" value="MULTIDRUG RESISTANCE PROTEIN NORM-RELATED"/>
    <property type="match status" value="1"/>
</dbReference>
<feature type="transmembrane region" description="Helical" evidence="7">
    <location>
        <begin position="420"/>
        <end position="444"/>
    </location>
</feature>
<comment type="subcellular location">
    <subcellularLocation>
        <location evidence="1">Membrane</location>
        <topology evidence="1">Multi-pass membrane protein</topology>
    </subcellularLocation>
</comment>
<dbReference type="NCBIfam" id="TIGR00797">
    <property type="entry name" value="matE"/>
    <property type="match status" value="1"/>
</dbReference>
<gene>
    <name evidence="8" type="ORF">ACFOMG_04005</name>
</gene>
<feature type="transmembrane region" description="Helical" evidence="7">
    <location>
        <begin position="173"/>
        <end position="195"/>
    </location>
</feature>
<evidence type="ECO:0000256" key="6">
    <source>
        <dbReference type="ARBA" id="ARBA00023136"/>
    </source>
</evidence>
<proteinExistence type="inferred from homology"/>
<evidence type="ECO:0000313" key="9">
    <source>
        <dbReference type="Proteomes" id="UP001595722"/>
    </source>
</evidence>
<evidence type="ECO:0000256" key="5">
    <source>
        <dbReference type="ARBA" id="ARBA00022989"/>
    </source>
</evidence>
<feature type="transmembrane region" description="Helical" evidence="7">
    <location>
        <begin position="104"/>
        <end position="125"/>
    </location>
</feature>
<sequence length="454" mass="50314">MAFSAPASDPSASATQRRIWSLAWPIMLSNITVPLLGLVDTAILGHLEDAVHLGAVAVGSQLFILLFWSFSFLRMGTTAMTARAGGRWQHDGHDQRLQPLQHSLWLLLPLIPLVMLLAFILWPLALPLMSDNAQISQGAMQYLNIRVWGTPAVLGQYVLLGWFIGLGKTRIPLLLLTITNLLNALLNYLFVYQLGMTSDGVALGTVIAEYSTLLLGLFIACRLGLTSLSARPRWSELKPLLNINRHLFARTLILLSTFAFFTAQGAQQGELILATNAMLISLLLLIANALDGFAHAAEVMVGEALGARRQQEVRQAIRLTGINSLLMALLLCLLFWLSGSSLFRLLTDNPELLPLLHQYQWFLILLPLAGMPGYWLDGIFIGAAQSRAMRNGMLLAVVLVFYPLWWLFASLLPASDLNLGLWWAFYAFTLGRAAFLLNGFLTLYKKPEKFMQIS</sequence>
<feature type="transmembrane region" description="Helical" evidence="7">
    <location>
        <begin position="201"/>
        <end position="225"/>
    </location>
</feature>
<dbReference type="Pfam" id="PF01554">
    <property type="entry name" value="MatE"/>
    <property type="match status" value="2"/>
</dbReference>
<keyword evidence="5 7" id="KW-1133">Transmembrane helix</keyword>
<organism evidence="8 9">
    <name type="scientific">Bacterioplanoides pacificum</name>
    <dbReference type="NCBI Taxonomy" id="1171596"/>
    <lineage>
        <taxon>Bacteria</taxon>
        <taxon>Pseudomonadati</taxon>
        <taxon>Pseudomonadota</taxon>
        <taxon>Gammaproteobacteria</taxon>
        <taxon>Oceanospirillales</taxon>
        <taxon>Oceanospirillaceae</taxon>
        <taxon>Bacterioplanoides</taxon>
    </lineage>
</organism>
<feature type="transmembrane region" description="Helical" evidence="7">
    <location>
        <begin position="393"/>
        <end position="414"/>
    </location>
</feature>
<keyword evidence="6 7" id="KW-0472">Membrane</keyword>
<dbReference type="InterPro" id="IPR050222">
    <property type="entry name" value="MATE_MdtK"/>
</dbReference>
<feature type="transmembrane region" description="Helical" evidence="7">
    <location>
        <begin position="316"/>
        <end position="339"/>
    </location>
</feature>
<keyword evidence="4 7" id="KW-0812">Transmembrane</keyword>
<comment type="caution">
    <text evidence="8">The sequence shown here is derived from an EMBL/GenBank/DDBJ whole genome shotgun (WGS) entry which is preliminary data.</text>
</comment>
<dbReference type="PANTHER" id="PTHR43298:SF2">
    <property type="entry name" value="FMN_FAD EXPORTER YEEO-RELATED"/>
    <property type="match status" value="1"/>
</dbReference>
<evidence type="ECO:0000256" key="1">
    <source>
        <dbReference type="ARBA" id="ARBA00004141"/>
    </source>
</evidence>
<feature type="transmembrane region" description="Helical" evidence="7">
    <location>
        <begin position="145"/>
        <end position="166"/>
    </location>
</feature>
<dbReference type="CDD" id="cd13136">
    <property type="entry name" value="MATE_DinF_like"/>
    <property type="match status" value="1"/>
</dbReference>
<feature type="transmembrane region" description="Helical" evidence="7">
    <location>
        <begin position="50"/>
        <end position="73"/>
    </location>
</feature>
<evidence type="ECO:0000256" key="3">
    <source>
        <dbReference type="ARBA" id="ARBA00022448"/>
    </source>
</evidence>
<evidence type="ECO:0000313" key="8">
    <source>
        <dbReference type="EMBL" id="MFC3679274.1"/>
    </source>
</evidence>
<keyword evidence="3" id="KW-0813">Transport</keyword>
<protein>
    <submittedName>
        <fullName evidence="8">MATE family efflux transporter</fullName>
    </submittedName>
</protein>
<dbReference type="InterPro" id="IPR002528">
    <property type="entry name" value="MATE_fam"/>
</dbReference>
<evidence type="ECO:0000256" key="2">
    <source>
        <dbReference type="ARBA" id="ARBA00010199"/>
    </source>
</evidence>
<accession>A0ABV7VP21</accession>
<feature type="transmembrane region" description="Helical" evidence="7">
    <location>
        <begin position="246"/>
        <end position="265"/>
    </location>
</feature>
<name>A0ABV7VP21_9GAMM</name>
<keyword evidence="9" id="KW-1185">Reference proteome</keyword>
<feature type="transmembrane region" description="Helical" evidence="7">
    <location>
        <begin position="359"/>
        <end position="381"/>
    </location>
</feature>
<comment type="similarity">
    <text evidence="2">Belongs to the multi antimicrobial extrusion (MATE) (TC 2.A.66.1) family.</text>
</comment>
<dbReference type="RefSeq" id="WP_376864930.1">
    <property type="nucleotide sequence ID" value="NZ_JBHRYB010000003.1"/>
</dbReference>
<evidence type="ECO:0000256" key="4">
    <source>
        <dbReference type="ARBA" id="ARBA00022692"/>
    </source>
</evidence>
<dbReference type="EMBL" id="JBHRYB010000003">
    <property type="protein sequence ID" value="MFC3679274.1"/>
    <property type="molecule type" value="Genomic_DNA"/>
</dbReference>
<evidence type="ECO:0000256" key="7">
    <source>
        <dbReference type="SAM" id="Phobius"/>
    </source>
</evidence>